<evidence type="ECO:0000313" key="1">
    <source>
        <dbReference type="EMBL" id="GAA5510115.1"/>
    </source>
</evidence>
<keyword evidence="2" id="KW-1185">Reference proteome</keyword>
<gene>
    <name evidence="1" type="ORF">Rcae01_05621</name>
</gene>
<comment type="caution">
    <text evidence="1">The sequence shown here is derived from an EMBL/GenBank/DDBJ whole genome shotgun (WGS) entry which is preliminary data.</text>
</comment>
<dbReference type="EMBL" id="BAABRO010000019">
    <property type="protein sequence ID" value="GAA5510115.1"/>
    <property type="molecule type" value="Genomic_DNA"/>
</dbReference>
<protein>
    <submittedName>
        <fullName evidence="1">Uncharacterized protein</fullName>
    </submittedName>
</protein>
<sequence>MFNDCVMINVMSYALKNSFKRPFDAHGKCYRCPRNKALSLLKELSLSPQSSSVPIERALSLVSEACCGVNCDGGSACVRKTE</sequence>
<organism evidence="1 2">
    <name type="scientific">Novipirellula caenicola</name>
    <dbReference type="NCBI Taxonomy" id="1536901"/>
    <lineage>
        <taxon>Bacteria</taxon>
        <taxon>Pseudomonadati</taxon>
        <taxon>Planctomycetota</taxon>
        <taxon>Planctomycetia</taxon>
        <taxon>Pirellulales</taxon>
        <taxon>Pirellulaceae</taxon>
        <taxon>Novipirellula</taxon>
    </lineage>
</organism>
<dbReference type="Proteomes" id="UP001416858">
    <property type="component" value="Unassembled WGS sequence"/>
</dbReference>
<accession>A0ABP9VZX0</accession>
<proteinExistence type="predicted"/>
<evidence type="ECO:0000313" key="2">
    <source>
        <dbReference type="Proteomes" id="UP001416858"/>
    </source>
</evidence>
<reference evidence="1 2" key="1">
    <citation type="submission" date="2024-02" db="EMBL/GenBank/DDBJ databases">
        <title>Rhodopirellula caenicola NBRC 110016.</title>
        <authorList>
            <person name="Ichikawa N."/>
            <person name="Katano-Makiyama Y."/>
            <person name="Hidaka K."/>
        </authorList>
    </citation>
    <scope>NUCLEOTIDE SEQUENCE [LARGE SCALE GENOMIC DNA]</scope>
    <source>
        <strain evidence="1 2">NBRC 110016</strain>
    </source>
</reference>
<name>A0ABP9VZX0_9BACT</name>